<dbReference type="Gene3D" id="3.40.50.300">
    <property type="entry name" value="P-loop containing nucleotide triphosphate hydrolases"/>
    <property type="match status" value="1"/>
</dbReference>
<comment type="caution">
    <text evidence="3">The sequence shown here is derived from an EMBL/GenBank/DDBJ whole genome shotgun (WGS) entry which is preliminary data.</text>
</comment>
<dbReference type="InterPro" id="IPR041679">
    <property type="entry name" value="DNA2/NAM7-like_C"/>
</dbReference>
<proteinExistence type="predicted"/>
<dbReference type="GeneID" id="68313700"/>
<name>A0A9P8DJQ5_9HYPO</name>
<dbReference type="KEGG" id="fmu:J7337_005844"/>
<sequence>MALAYGQEDYKSVYSPQREVSLFERMEETGNVTFVLKRNFRARRHAAEFVIEAFYGRDMTIVHRQATEATKSFSDWAKTTFGARSNTFMLRTKRGANEASVGFSFNNRFNANFVIQTIIQLYRDGKILNADDIQNSAFPVRRGSVLIITSYKAQKNMYQGLLEQVNEAELPKELVDVRTIDESPSFEADVAFADLVRTNKRIGHINDNKRLNVAMSRAKLGTVIMGPGLDVDCTRAPFSLLIEHLGERQSIIKINTKVDFSIMCENCIQPGHDASKCPHTPYCVRCNERHATRHCPRAEEDAISHYEQDKIMADDGIKRNIRANTAMMMSDLKRDKGSKGRGGRVKPRIEKDDDPRAFKEAWKVFNARSMVDN</sequence>
<dbReference type="PANTHER" id="PTHR10887">
    <property type="entry name" value="DNA2/NAM7 HELICASE FAMILY"/>
    <property type="match status" value="1"/>
</dbReference>
<reference evidence="3" key="1">
    <citation type="journal article" date="2021" name="Mol. Plant Microbe Interact.">
        <title>Telomere to telomere genome assembly of Fusarium musae F31, causal agent of crown rot disease of banana.</title>
        <authorList>
            <person name="Degradi L."/>
            <person name="Tava V."/>
            <person name="Kunova A."/>
            <person name="Cortesi P."/>
            <person name="Saracchi M."/>
            <person name="Pasquali M."/>
        </authorList>
    </citation>
    <scope>NUCLEOTIDE SEQUENCE</scope>
    <source>
        <strain evidence="3">F31</strain>
    </source>
</reference>
<feature type="region of interest" description="Disordered" evidence="1">
    <location>
        <begin position="329"/>
        <end position="352"/>
    </location>
</feature>
<protein>
    <recommendedName>
        <fullName evidence="2">DNA2/NAM7 helicase-like C-terminal domain-containing protein</fullName>
    </recommendedName>
</protein>
<evidence type="ECO:0000313" key="3">
    <source>
        <dbReference type="EMBL" id="KAG9503007.1"/>
    </source>
</evidence>
<accession>A0A9P8DJQ5</accession>
<dbReference type="Proteomes" id="UP000827133">
    <property type="component" value="Unassembled WGS sequence"/>
</dbReference>
<evidence type="ECO:0000256" key="1">
    <source>
        <dbReference type="SAM" id="MobiDB-lite"/>
    </source>
</evidence>
<feature type="domain" description="DNA2/NAM7 helicase-like C-terminal" evidence="2">
    <location>
        <begin position="19"/>
        <end position="226"/>
    </location>
</feature>
<dbReference type="Pfam" id="PF13087">
    <property type="entry name" value="AAA_12"/>
    <property type="match status" value="1"/>
</dbReference>
<dbReference type="RefSeq" id="XP_044682007.1">
    <property type="nucleotide sequence ID" value="XM_044823516.1"/>
</dbReference>
<dbReference type="EMBL" id="JAHBCI010000004">
    <property type="protein sequence ID" value="KAG9503007.1"/>
    <property type="molecule type" value="Genomic_DNA"/>
</dbReference>
<dbReference type="SUPFAM" id="SSF52540">
    <property type="entry name" value="P-loop containing nucleoside triphosphate hydrolases"/>
    <property type="match status" value="1"/>
</dbReference>
<dbReference type="PANTHER" id="PTHR10887:SF495">
    <property type="entry name" value="HELICASE SENATAXIN ISOFORM X1-RELATED"/>
    <property type="match status" value="1"/>
</dbReference>
<keyword evidence="4" id="KW-1185">Reference proteome</keyword>
<organism evidence="3 4">
    <name type="scientific">Fusarium musae</name>
    <dbReference type="NCBI Taxonomy" id="1042133"/>
    <lineage>
        <taxon>Eukaryota</taxon>
        <taxon>Fungi</taxon>
        <taxon>Dikarya</taxon>
        <taxon>Ascomycota</taxon>
        <taxon>Pezizomycotina</taxon>
        <taxon>Sordariomycetes</taxon>
        <taxon>Hypocreomycetidae</taxon>
        <taxon>Hypocreales</taxon>
        <taxon>Nectriaceae</taxon>
        <taxon>Fusarium</taxon>
    </lineage>
</organism>
<evidence type="ECO:0000313" key="4">
    <source>
        <dbReference type="Proteomes" id="UP000827133"/>
    </source>
</evidence>
<evidence type="ECO:0000259" key="2">
    <source>
        <dbReference type="Pfam" id="PF13087"/>
    </source>
</evidence>
<dbReference type="InterPro" id="IPR045055">
    <property type="entry name" value="DNA2/NAM7-like"/>
</dbReference>
<dbReference type="InterPro" id="IPR027417">
    <property type="entry name" value="P-loop_NTPase"/>
</dbReference>
<gene>
    <name evidence="3" type="ORF">J7337_005844</name>
</gene>
<dbReference type="AlphaFoldDB" id="A0A9P8DJQ5"/>